<evidence type="ECO:0000259" key="3">
    <source>
        <dbReference type="Pfam" id="PF00823"/>
    </source>
</evidence>
<comment type="caution">
    <text evidence="5">The sequence shown here is derived from an EMBL/GenBank/DDBJ whole genome shotgun (WGS) entry which is preliminary data.</text>
</comment>
<evidence type="ECO:0000256" key="2">
    <source>
        <dbReference type="SAM" id="MobiDB-lite"/>
    </source>
</evidence>
<evidence type="ECO:0000256" key="1">
    <source>
        <dbReference type="ARBA" id="ARBA00010652"/>
    </source>
</evidence>
<dbReference type="PANTHER" id="PTHR46766:SF1">
    <property type="entry name" value="GLUTAMINE-RICH PROTEIN 2"/>
    <property type="match status" value="1"/>
</dbReference>
<proteinExistence type="inferred from homology"/>
<organism evidence="5 6">
    <name type="scientific">Mycobacterium paragordonae</name>
    <dbReference type="NCBI Taxonomy" id="1389713"/>
    <lineage>
        <taxon>Bacteria</taxon>
        <taxon>Bacillati</taxon>
        <taxon>Actinomycetota</taxon>
        <taxon>Actinomycetes</taxon>
        <taxon>Mycobacteriales</taxon>
        <taxon>Mycobacteriaceae</taxon>
        <taxon>Mycobacterium</taxon>
    </lineage>
</organism>
<dbReference type="PANTHER" id="PTHR46766">
    <property type="entry name" value="GLUTAMINE-RICH PROTEIN 2"/>
    <property type="match status" value="1"/>
</dbReference>
<feature type="domain" description="PPE-PPW subfamily C-terminal" evidence="4">
    <location>
        <begin position="437"/>
        <end position="483"/>
    </location>
</feature>
<protein>
    <submittedName>
        <fullName evidence="5">PPE family protein</fullName>
    </submittedName>
</protein>
<evidence type="ECO:0000313" key="6">
    <source>
        <dbReference type="Proteomes" id="UP001229081"/>
    </source>
</evidence>
<feature type="domain" description="PPE" evidence="3">
    <location>
        <begin position="1"/>
        <end position="160"/>
    </location>
</feature>
<comment type="similarity">
    <text evidence="1">Belongs to the mycobacterial PPE family.</text>
</comment>
<dbReference type="Pfam" id="PF18878">
    <property type="entry name" value="PPE-PPW"/>
    <property type="match status" value="1"/>
</dbReference>
<accession>A0AAJ1S940</accession>
<dbReference type="SUPFAM" id="SSF140459">
    <property type="entry name" value="PE/PPE dimer-like"/>
    <property type="match status" value="1"/>
</dbReference>
<evidence type="ECO:0000313" key="5">
    <source>
        <dbReference type="EMBL" id="MDP7739455.1"/>
    </source>
</evidence>
<dbReference type="GO" id="GO:0052572">
    <property type="term" value="P:response to host immune response"/>
    <property type="evidence" value="ECO:0007669"/>
    <property type="project" value="TreeGrafter"/>
</dbReference>
<dbReference type="Pfam" id="PF00823">
    <property type="entry name" value="PPE"/>
    <property type="match status" value="1"/>
</dbReference>
<dbReference type="InterPro" id="IPR038332">
    <property type="entry name" value="PPE_sf"/>
</dbReference>
<dbReference type="Proteomes" id="UP001229081">
    <property type="component" value="Unassembled WGS sequence"/>
</dbReference>
<name>A0AAJ1S940_9MYCO</name>
<feature type="compositionally biased region" description="Low complexity" evidence="2">
    <location>
        <begin position="302"/>
        <end position="324"/>
    </location>
</feature>
<feature type="region of interest" description="Disordered" evidence="2">
    <location>
        <begin position="443"/>
        <end position="486"/>
    </location>
</feature>
<dbReference type="InterPro" id="IPR000030">
    <property type="entry name" value="PPE_dom"/>
</dbReference>
<reference evidence="5" key="1">
    <citation type="submission" date="2023-06" db="EMBL/GenBank/DDBJ databases">
        <title>Identification of two novel mycobacterium reveal diversities and complexities of Mycobacterium gordonae clade.</title>
        <authorList>
            <person name="Matsumoto Y."/>
            <person name="Nakamura S."/>
            <person name="Motooka D."/>
            <person name="Fukushima K."/>
        </authorList>
    </citation>
    <scope>NUCLEOTIDE SEQUENCE</scope>
    <source>
        <strain evidence="5">TY812</strain>
    </source>
</reference>
<dbReference type="Gene3D" id="1.20.1260.20">
    <property type="entry name" value="PPE superfamily"/>
    <property type="match status" value="1"/>
</dbReference>
<evidence type="ECO:0000259" key="4">
    <source>
        <dbReference type="Pfam" id="PF18878"/>
    </source>
</evidence>
<gene>
    <name evidence="5" type="ORF">QXL92_32495</name>
</gene>
<dbReference type="EMBL" id="JAUFSA010000005">
    <property type="protein sequence ID" value="MDP7739455.1"/>
    <property type="molecule type" value="Genomic_DNA"/>
</dbReference>
<sequence length="486" mass="49098">MPPEVHSALISSGPGPGPMMEAAAAWSALSSEYAAAAGELTAVLSAVQADAWGGSSGNFYVSAHTPYLAWLIQASNNTAEAGARQESAAAAYSAAVAAMPTLTELAANHATNAVLVATNFFGINTIPIALNEADYVRMWILAATTMSTYQAFADAAVASIPTTTSAPQIYQPDGNARCSAGTRIDPWTGELEDIPCPTDPQFYSNWGTELSEQIPDLINTLLTNPAQVPGVLALMGADFMFHVQVIVSYLVQSPQFLAIALGVPTAGLGAVSGMGAVSGLATLAAIPADVSAAEPLSPPAQPQVAALAPTSTASGAATSGASAPASPPASTPAPATSASAAPPPPAGAQGVAFPYVIGGPRFGSGSTMSTSASASTKNKAAEAGVVASAATVREHRRARRRQREKVTGCGDEYMNMNIEVTATWEEPVDELGTSTSASIQGAGRVGFSGTAPTEQVPAAAGLTTLSGQESGQSPRLPMVPGTWPSR</sequence>
<dbReference type="AlphaFoldDB" id="A0AAJ1S940"/>
<feature type="region of interest" description="Disordered" evidence="2">
    <location>
        <begin position="294"/>
        <end position="345"/>
    </location>
</feature>
<feature type="compositionally biased region" description="Polar residues" evidence="2">
    <location>
        <begin position="463"/>
        <end position="473"/>
    </location>
</feature>
<dbReference type="InterPro" id="IPR043641">
    <property type="entry name" value="PPE-PPW_C"/>
</dbReference>